<evidence type="ECO:0000313" key="3">
    <source>
        <dbReference type="Proteomes" id="UP000054075"/>
    </source>
</evidence>
<protein>
    <submittedName>
        <fullName evidence="2">Membrane protein</fullName>
    </submittedName>
</protein>
<reference evidence="2" key="2">
    <citation type="submission" date="2007-10" db="EMBL/GenBank/DDBJ databases">
        <authorList>
            <person name="Myers G.S."/>
        </authorList>
    </citation>
    <scope>NUCLEOTIDE SEQUENCE [LARGE SCALE GENOMIC DNA]</scope>
</reference>
<evidence type="ECO:0000313" key="2">
    <source>
        <dbReference type="EMBL" id="EDP46658.1"/>
    </source>
</evidence>
<keyword evidence="1" id="KW-0472">Membrane</keyword>
<dbReference type="OrthoDB" id="5659946at2"/>
<keyword evidence="1" id="KW-0812">Transmembrane</keyword>
<feature type="transmembrane region" description="Helical" evidence="1">
    <location>
        <begin position="194"/>
        <end position="215"/>
    </location>
</feature>
<dbReference type="EMBL" id="AAQJ02000001">
    <property type="protein sequence ID" value="EDP46658.1"/>
    <property type="molecule type" value="Genomic_DNA"/>
</dbReference>
<evidence type="ECO:0000256" key="1">
    <source>
        <dbReference type="SAM" id="Phobius"/>
    </source>
</evidence>
<feature type="transmembrane region" description="Helical" evidence="1">
    <location>
        <begin position="15"/>
        <end position="41"/>
    </location>
</feature>
<feature type="transmembrane region" description="Helical" evidence="1">
    <location>
        <begin position="252"/>
        <end position="275"/>
    </location>
</feature>
<dbReference type="RefSeq" id="WP_006035632.1">
    <property type="nucleotide sequence ID" value="NZ_AAQJ02000001.1"/>
</dbReference>
<feature type="transmembrane region" description="Helical" evidence="1">
    <location>
        <begin position="71"/>
        <end position="90"/>
    </location>
</feature>
<sequence length="290" mass="32495">MHRFAAYVMRGRREAVIVGLLFTIVPLLGWVSNVIVSLVTLRKGAKEGAIVLLWVILPAVVAASLGNRLIIIYGIIGGSLFTYVLALTLRQTQRWKAVLTTSLLLGLFAIIVLYLWNPHINEVWLNQFDHYAAWAKNQFNVVVNTAHLQFFAKFATGFQIAFISLSVLINLVFARGLQSMLYNPGQLRPELKAVRLSLWEVVLLLTIILLNFLKIGLAQDALPIVALIFALAGLSVFHAIADLKTIAKKWIFLFYVVLAIFFPYVIVVLVLLAVIDSVINLRYQLKKAIE</sequence>
<accession>A8PLH1</accession>
<name>A8PLH1_9COXI</name>
<feature type="transmembrane region" description="Helical" evidence="1">
    <location>
        <begin position="150"/>
        <end position="173"/>
    </location>
</feature>
<dbReference type="AlphaFoldDB" id="A8PLH1"/>
<feature type="transmembrane region" description="Helical" evidence="1">
    <location>
        <begin position="221"/>
        <end position="240"/>
    </location>
</feature>
<organism evidence="2 3">
    <name type="scientific">Rickettsiella grylli</name>
    <dbReference type="NCBI Taxonomy" id="59196"/>
    <lineage>
        <taxon>Bacteria</taxon>
        <taxon>Pseudomonadati</taxon>
        <taxon>Pseudomonadota</taxon>
        <taxon>Gammaproteobacteria</taxon>
        <taxon>Legionellales</taxon>
        <taxon>Coxiellaceae</taxon>
        <taxon>Rickettsiella</taxon>
    </lineage>
</organism>
<dbReference type="eggNOG" id="ENOG50329TX">
    <property type="taxonomic scope" value="Bacteria"/>
</dbReference>
<dbReference type="STRING" id="59196.RICGR_0426"/>
<feature type="transmembrane region" description="Helical" evidence="1">
    <location>
        <begin position="97"/>
        <end position="116"/>
    </location>
</feature>
<feature type="transmembrane region" description="Helical" evidence="1">
    <location>
        <begin position="48"/>
        <end position="65"/>
    </location>
</feature>
<gene>
    <name evidence="2" type="ORF">RICGR_0426</name>
</gene>
<keyword evidence="3" id="KW-1185">Reference proteome</keyword>
<proteinExistence type="predicted"/>
<reference evidence="2" key="1">
    <citation type="submission" date="2006-04" db="EMBL/GenBank/DDBJ databases">
        <authorList>
            <person name="Seshadri R."/>
            <person name="Federici B.A."/>
        </authorList>
    </citation>
    <scope>NUCLEOTIDE SEQUENCE [LARGE SCALE GENOMIC DNA]</scope>
</reference>
<dbReference type="Proteomes" id="UP000054075">
    <property type="component" value="Unassembled WGS sequence"/>
</dbReference>
<comment type="caution">
    <text evidence="2">The sequence shown here is derived from an EMBL/GenBank/DDBJ whole genome shotgun (WGS) entry which is preliminary data.</text>
</comment>
<keyword evidence="1" id="KW-1133">Transmembrane helix</keyword>